<dbReference type="CDD" id="cd00063">
    <property type="entry name" value="FN3"/>
    <property type="match status" value="1"/>
</dbReference>
<evidence type="ECO:0000313" key="3">
    <source>
        <dbReference type="Proteomes" id="UP000028875"/>
    </source>
</evidence>
<keyword evidence="3" id="KW-1185">Reference proteome</keyword>
<dbReference type="EMBL" id="CCDP010000003">
    <property type="protein sequence ID" value="CDQ41509.1"/>
    <property type="molecule type" value="Genomic_DNA"/>
</dbReference>
<dbReference type="Pfam" id="PF00041">
    <property type="entry name" value="fn3"/>
    <property type="match status" value="1"/>
</dbReference>
<dbReference type="Proteomes" id="UP000028875">
    <property type="component" value="Unassembled WGS sequence"/>
</dbReference>
<dbReference type="STRING" id="1462526.BN990_03882"/>
<dbReference type="RefSeq" id="WP_038246262.1">
    <property type="nucleotide sequence ID" value="NZ_BNER01000005.1"/>
</dbReference>
<protein>
    <submittedName>
        <fullName evidence="2">Exochitinase 1</fullName>
    </submittedName>
</protein>
<accession>A0A024QG98</accession>
<dbReference type="InterPro" id="IPR036116">
    <property type="entry name" value="FN3_sf"/>
</dbReference>
<dbReference type="InterPro" id="IPR003961">
    <property type="entry name" value="FN3_dom"/>
</dbReference>
<proteinExistence type="predicted"/>
<feature type="domain" description="Fibronectin type-III" evidence="1">
    <location>
        <begin position="14"/>
        <end position="95"/>
    </location>
</feature>
<evidence type="ECO:0000313" key="2">
    <source>
        <dbReference type="EMBL" id="CDQ41509.1"/>
    </source>
</evidence>
<sequence length="95" mass="10255">MLVNHNTQRLLPKAPTSLVASNETDTSVDLNWNVAEGASGYNVYQDGAKIDTVTTNSYSVSGLTTATNYEFYVTAINDKYGTESDPSDIVNVTTL</sequence>
<comment type="caution">
    <text evidence="2">The sequence shown here is derived from an EMBL/GenBank/DDBJ whole genome shotgun (WGS) entry which is preliminary data.</text>
</comment>
<dbReference type="PROSITE" id="PS50853">
    <property type="entry name" value="FN3"/>
    <property type="match status" value="1"/>
</dbReference>
<dbReference type="SUPFAM" id="SSF49265">
    <property type="entry name" value="Fibronectin type III"/>
    <property type="match status" value="1"/>
</dbReference>
<organism evidence="2 3">
    <name type="scientific">Virgibacillus massiliensis</name>
    <dbReference type="NCBI Taxonomy" id="1462526"/>
    <lineage>
        <taxon>Bacteria</taxon>
        <taxon>Bacillati</taxon>
        <taxon>Bacillota</taxon>
        <taxon>Bacilli</taxon>
        <taxon>Bacillales</taxon>
        <taxon>Bacillaceae</taxon>
        <taxon>Virgibacillus</taxon>
    </lineage>
</organism>
<dbReference type="InterPro" id="IPR013783">
    <property type="entry name" value="Ig-like_fold"/>
</dbReference>
<reference evidence="2 3" key="1">
    <citation type="submission" date="2014-03" db="EMBL/GenBank/DDBJ databases">
        <authorList>
            <person name="Urmite Genomes U."/>
        </authorList>
    </citation>
    <scope>NUCLEOTIDE SEQUENCE [LARGE SCALE GENOMIC DNA]</scope>
    <source>
        <strain evidence="2 3">Vm-5</strain>
    </source>
</reference>
<gene>
    <name evidence="2" type="ORF">BN990_03882</name>
</gene>
<dbReference type="OrthoDB" id="2973252at2"/>
<evidence type="ECO:0000259" key="1">
    <source>
        <dbReference type="PROSITE" id="PS50853"/>
    </source>
</evidence>
<dbReference type="AlphaFoldDB" id="A0A024QG98"/>
<reference evidence="3" key="2">
    <citation type="submission" date="2014-05" db="EMBL/GenBank/DDBJ databases">
        <title>Draft genome sequence of Virgibacillus massiliensis Vm-5.</title>
        <authorList>
            <person name="Khelaifia S."/>
            <person name="Croce O."/>
            <person name="Lagier J.C."/>
            <person name="Raoult D."/>
        </authorList>
    </citation>
    <scope>NUCLEOTIDE SEQUENCE [LARGE SCALE GENOMIC DNA]</scope>
    <source>
        <strain evidence="3">Vm-5</strain>
    </source>
</reference>
<dbReference type="Gene3D" id="2.60.40.10">
    <property type="entry name" value="Immunoglobulins"/>
    <property type="match status" value="1"/>
</dbReference>
<dbReference type="eggNOG" id="COG3469">
    <property type="taxonomic scope" value="Bacteria"/>
</dbReference>
<dbReference type="SMART" id="SM00060">
    <property type="entry name" value="FN3"/>
    <property type="match status" value="1"/>
</dbReference>
<name>A0A024QG98_9BACI</name>